<reference evidence="1 2" key="1">
    <citation type="submission" date="2016-10" db="EMBL/GenBank/DDBJ databases">
        <authorList>
            <person name="de Groot N.N."/>
        </authorList>
    </citation>
    <scope>NUCLEOTIDE SEQUENCE [LARGE SCALE GENOMIC DNA]</scope>
    <source>
        <strain evidence="1 2">BH539</strain>
    </source>
</reference>
<evidence type="ECO:0000313" key="1">
    <source>
        <dbReference type="EMBL" id="SDF69490.1"/>
    </source>
</evidence>
<sequence>MNKAKVAAAFNRWMDEYIADPQAFEQEVATVLRHQKERSGDGAPTYGDDCAALLEHYMDAE</sequence>
<name>A0A1G7N835_9GAMM</name>
<proteinExistence type="predicted"/>
<dbReference type="STRING" id="284577.SAMN05216571_101250"/>
<dbReference type="EMBL" id="FNCI01000001">
    <property type="protein sequence ID" value="SDF69490.1"/>
    <property type="molecule type" value="Genomic_DNA"/>
</dbReference>
<evidence type="ECO:0000313" key="2">
    <source>
        <dbReference type="Proteomes" id="UP000198641"/>
    </source>
</evidence>
<dbReference type="Proteomes" id="UP000198641">
    <property type="component" value="Unassembled WGS sequence"/>
</dbReference>
<accession>A0A1G7N835</accession>
<dbReference type="RefSeq" id="WP_092522280.1">
    <property type="nucleotide sequence ID" value="NZ_FNCI01000001.1"/>
</dbReference>
<gene>
    <name evidence="1" type="ORF">SAMN05216571_101250</name>
</gene>
<dbReference type="AlphaFoldDB" id="A0A1G7N835"/>
<protein>
    <submittedName>
        <fullName evidence="1">Uncharacterized protein</fullName>
    </submittedName>
</protein>
<organism evidence="1 2">
    <name type="scientific">Onishia taeanensis</name>
    <dbReference type="NCBI Taxonomy" id="284577"/>
    <lineage>
        <taxon>Bacteria</taxon>
        <taxon>Pseudomonadati</taxon>
        <taxon>Pseudomonadota</taxon>
        <taxon>Gammaproteobacteria</taxon>
        <taxon>Oceanospirillales</taxon>
        <taxon>Halomonadaceae</taxon>
        <taxon>Onishia</taxon>
    </lineage>
</organism>
<keyword evidence="2" id="KW-1185">Reference proteome</keyword>